<dbReference type="SUPFAM" id="SSF47473">
    <property type="entry name" value="EF-hand"/>
    <property type="match status" value="1"/>
</dbReference>
<dbReference type="InterPro" id="IPR002048">
    <property type="entry name" value="EF_hand_dom"/>
</dbReference>
<feature type="chain" id="PRO_5002674296" evidence="2">
    <location>
        <begin position="22"/>
        <end position="129"/>
    </location>
</feature>
<evidence type="ECO:0000313" key="4">
    <source>
        <dbReference type="EMBL" id="CAM74741.1"/>
    </source>
</evidence>
<dbReference type="PROSITE" id="PS00018">
    <property type="entry name" value="EF_HAND_1"/>
    <property type="match status" value="1"/>
</dbReference>
<dbReference type="EMBL" id="CU459003">
    <property type="protein sequence ID" value="CAM74741.1"/>
    <property type="molecule type" value="Genomic_DNA"/>
</dbReference>
<dbReference type="InterPro" id="IPR011992">
    <property type="entry name" value="EF-hand-dom_pair"/>
</dbReference>
<protein>
    <submittedName>
        <fullName evidence="4">Secreted protein</fullName>
    </submittedName>
</protein>
<feature type="signal peptide" evidence="2">
    <location>
        <begin position="1"/>
        <end position="21"/>
    </location>
</feature>
<dbReference type="Pfam" id="PF13202">
    <property type="entry name" value="EF-hand_5"/>
    <property type="match status" value="2"/>
</dbReference>
<feature type="compositionally biased region" description="Polar residues" evidence="1">
    <location>
        <begin position="48"/>
        <end position="57"/>
    </location>
</feature>
<evidence type="ECO:0000256" key="2">
    <source>
        <dbReference type="SAM" id="SignalP"/>
    </source>
</evidence>
<gene>
    <name evidence="4" type="ORF">MGR_0038</name>
</gene>
<dbReference type="PROSITE" id="PS50222">
    <property type="entry name" value="EF_HAND_2"/>
    <property type="match status" value="1"/>
</dbReference>
<evidence type="ECO:0000259" key="3">
    <source>
        <dbReference type="PROSITE" id="PS50222"/>
    </source>
</evidence>
<reference evidence="4" key="1">
    <citation type="journal article" date="2007" name="J. Bacteriol.">
        <title>Comparative genome analysis of four magnetotactic bacteria reveals a complex set of group-specific genes implicated in magnetosome biomineralization and function.</title>
        <authorList>
            <person name="Richter M."/>
            <person name="Kube M."/>
            <person name="Bazylinski D.A."/>
            <person name="Lombardot T."/>
            <person name="Gloeckner F.O."/>
            <person name="Reinhardt R."/>
            <person name="Schueler D."/>
        </authorList>
    </citation>
    <scope>NUCLEOTIDE SEQUENCE</scope>
    <source>
        <strain evidence="4">MSR-1</strain>
    </source>
</reference>
<sequence>MLRFVLPLLALMFLAASPSMAETTDETPHAAAKFKAWDSDGDGKLSATEWQGPQQRFQKLDGDGDGFVSSEEFSAAPVPPQAKGKSQSQQGTSCRQCNEQWHQCMVGKAGFLKQRCDEAMFRCEESCQK</sequence>
<evidence type="ECO:0000256" key="1">
    <source>
        <dbReference type="SAM" id="MobiDB-lite"/>
    </source>
</evidence>
<dbReference type="AlphaFoldDB" id="A4TVT4"/>
<feature type="domain" description="EF-hand" evidence="3">
    <location>
        <begin position="48"/>
        <end position="83"/>
    </location>
</feature>
<name>A4TVT4_9PROT</name>
<keyword evidence="2" id="KW-0732">Signal</keyword>
<dbReference type="Gene3D" id="1.10.238.10">
    <property type="entry name" value="EF-hand"/>
    <property type="match status" value="1"/>
</dbReference>
<organism evidence="4">
    <name type="scientific">Magnetospirillum gryphiswaldense</name>
    <dbReference type="NCBI Taxonomy" id="55518"/>
    <lineage>
        <taxon>Bacteria</taxon>
        <taxon>Pseudomonadati</taxon>
        <taxon>Pseudomonadota</taxon>
        <taxon>Alphaproteobacteria</taxon>
        <taxon>Rhodospirillales</taxon>
        <taxon>Rhodospirillaceae</taxon>
        <taxon>Magnetospirillum</taxon>
    </lineage>
</organism>
<feature type="region of interest" description="Disordered" evidence="1">
    <location>
        <begin position="35"/>
        <end position="92"/>
    </location>
</feature>
<dbReference type="InterPro" id="IPR018247">
    <property type="entry name" value="EF_Hand_1_Ca_BS"/>
</dbReference>
<proteinExistence type="predicted"/>
<accession>A4TVT4</accession>
<dbReference type="RefSeq" id="WP_199791956.1">
    <property type="nucleotide sequence ID" value="NZ_CP027527.1"/>
</dbReference>
<dbReference type="GO" id="GO:0005509">
    <property type="term" value="F:calcium ion binding"/>
    <property type="evidence" value="ECO:0007669"/>
    <property type="project" value="InterPro"/>
</dbReference>